<evidence type="ECO:0008006" key="3">
    <source>
        <dbReference type="Google" id="ProtNLM"/>
    </source>
</evidence>
<gene>
    <name evidence="1" type="ordered locus">PSMK_p00600</name>
</gene>
<dbReference type="InterPro" id="IPR018733">
    <property type="entry name" value="DUF2274"/>
</dbReference>
<dbReference type="AlphaFoldDB" id="I0IJI4"/>
<dbReference type="EMBL" id="AP012339">
    <property type="protein sequence ID" value="BAM05422.1"/>
    <property type="molecule type" value="Genomic_DNA"/>
</dbReference>
<reference evidence="1 2" key="1">
    <citation type="submission" date="2012-02" db="EMBL/GenBank/DDBJ databases">
        <title>Complete genome sequence of Phycisphaera mikurensis NBRC 102666.</title>
        <authorList>
            <person name="Ankai A."/>
            <person name="Hosoyama A."/>
            <person name="Terui Y."/>
            <person name="Sekine M."/>
            <person name="Fukai R."/>
            <person name="Kato Y."/>
            <person name="Nakamura S."/>
            <person name="Yamada-Narita S."/>
            <person name="Kawakoshi A."/>
            <person name="Fukunaga Y."/>
            <person name="Yamazaki S."/>
            <person name="Fujita N."/>
        </authorList>
    </citation>
    <scope>NUCLEOTIDE SEQUENCE [LARGE SCALE GENOMIC DNA]</scope>
    <source>
        <strain evidence="2">NBRC 102666 / KCTC 22515 / FYK2301M01</strain>
        <plasmid evidence="1 2">pPSMK1</plasmid>
    </source>
</reference>
<evidence type="ECO:0000313" key="2">
    <source>
        <dbReference type="Proteomes" id="UP000007881"/>
    </source>
</evidence>
<proteinExistence type="predicted"/>
<organism evidence="1 2">
    <name type="scientific">Phycisphaera mikurensis (strain NBRC 102666 / KCTC 22515 / FYK2301M01)</name>
    <dbReference type="NCBI Taxonomy" id="1142394"/>
    <lineage>
        <taxon>Bacteria</taxon>
        <taxon>Pseudomonadati</taxon>
        <taxon>Planctomycetota</taxon>
        <taxon>Phycisphaerae</taxon>
        <taxon>Phycisphaerales</taxon>
        <taxon>Phycisphaeraceae</taxon>
        <taxon>Phycisphaera</taxon>
    </lineage>
</organism>
<dbReference type="OrthoDB" id="9803810at2"/>
<name>I0IJI4_PHYMF</name>
<keyword evidence="1" id="KW-0614">Plasmid</keyword>
<sequence>MPSSPAAPVLGPLPPEGKVERLALSLPPKLNQELDAYVSYHREHHGDLATKQKLGVAILEHFLSADPGFKAWTRQKLSSSA</sequence>
<evidence type="ECO:0000313" key="1">
    <source>
        <dbReference type="EMBL" id="BAM05422.1"/>
    </source>
</evidence>
<dbReference type="eggNOG" id="COG5639">
    <property type="taxonomic scope" value="Bacteria"/>
</dbReference>
<dbReference type="HOGENOM" id="CLU_2570843_0_0_0"/>
<dbReference type="KEGG" id="phm:PSMK_p00600"/>
<keyword evidence="2" id="KW-1185">Reference proteome</keyword>
<dbReference type="Pfam" id="PF10038">
    <property type="entry name" value="DUF2274"/>
    <property type="match status" value="1"/>
</dbReference>
<dbReference type="RefSeq" id="WP_014438625.1">
    <property type="nucleotide sequence ID" value="NC_017081.1"/>
</dbReference>
<protein>
    <recommendedName>
        <fullName evidence="3">DUF2274 domain-containing protein</fullName>
    </recommendedName>
</protein>
<accession>I0IJI4</accession>
<geneLocation type="plasmid" evidence="1 2">
    <name>pPSMK1</name>
</geneLocation>
<dbReference type="Proteomes" id="UP000007881">
    <property type="component" value="Plasmid pPSMK1"/>
</dbReference>